<sequence>MSFGKMNTFVDIISPKPVKDSEGFAEKGDVILASVRAYKEDRHGSEKWANRAAFSQASALFRFRRIPNLEITTDLVLACSDGRYNIVSVEDVKGRGMYIEVLAEKEAKASGKG</sequence>
<reference evidence="1 2" key="1">
    <citation type="journal article" date="2008" name="J. Bacteriol.">
        <title>The genome of Heliobacterium modesticaldum, a phototrophic representative of the Firmicutes containing the simplest photosynthetic apparatus.</title>
        <authorList>
            <person name="Sattley W.M."/>
            <person name="Madigan M.T."/>
            <person name="Swingley W.D."/>
            <person name="Cheung P.C."/>
            <person name="Clocksin K.M."/>
            <person name="Conrad A.L."/>
            <person name="Dejesa L.C."/>
            <person name="Honchak B.M."/>
            <person name="Jung D.O."/>
            <person name="Karbach L.E."/>
            <person name="Kurdoglu A."/>
            <person name="Lahiri S."/>
            <person name="Mastrian S.D."/>
            <person name="Page L.E."/>
            <person name="Taylor H.L."/>
            <person name="Wang Z.T."/>
            <person name="Raymond J."/>
            <person name="Chen M."/>
            <person name="Blankenship R.E."/>
            <person name="Touchman J.W."/>
        </authorList>
    </citation>
    <scope>NUCLEOTIDE SEQUENCE [LARGE SCALE GENOMIC DNA]</scope>
    <source>
        <strain evidence="2">ATCC 51547 / Ice1</strain>
    </source>
</reference>
<dbReference type="OrthoDB" id="3078425at2"/>
<name>B0TCT6_HELMI</name>
<keyword evidence="2" id="KW-1185">Reference proteome</keyword>
<protein>
    <submittedName>
        <fullName evidence="1">Phage head-tail adaptor, putative</fullName>
    </submittedName>
</protein>
<dbReference type="STRING" id="498761.HM1_2878"/>
<gene>
    <name evidence="1" type="ORF">HM1_2878</name>
</gene>
<dbReference type="Pfam" id="PF05521">
    <property type="entry name" value="Phage_HCP"/>
    <property type="match status" value="1"/>
</dbReference>
<dbReference type="EMBL" id="CP000930">
    <property type="protein sequence ID" value="ABZ85387.1"/>
    <property type="molecule type" value="Genomic_DNA"/>
</dbReference>
<proteinExistence type="predicted"/>
<evidence type="ECO:0000313" key="1">
    <source>
        <dbReference type="EMBL" id="ABZ85387.1"/>
    </source>
</evidence>
<dbReference type="AlphaFoldDB" id="B0TCT6"/>
<dbReference type="Proteomes" id="UP000008550">
    <property type="component" value="Chromosome"/>
</dbReference>
<organism evidence="1 2">
    <name type="scientific">Heliobacterium modesticaldum (strain ATCC 51547 / Ice1)</name>
    <dbReference type="NCBI Taxonomy" id="498761"/>
    <lineage>
        <taxon>Bacteria</taxon>
        <taxon>Bacillati</taxon>
        <taxon>Bacillota</taxon>
        <taxon>Clostridia</taxon>
        <taxon>Eubacteriales</taxon>
        <taxon>Heliobacteriaceae</taxon>
        <taxon>Heliomicrobium</taxon>
    </lineage>
</organism>
<dbReference type="RefSeq" id="WP_012283868.1">
    <property type="nucleotide sequence ID" value="NC_010337.2"/>
</dbReference>
<dbReference type="HOGENOM" id="CLU_149136_0_0_9"/>
<dbReference type="Gene3D" id="2.40.10.270">
    <property type="entry name" value="Bacteriophage SPP1 head-tail adaptor protein"/>
    <property type="match status" value="1"/>
</dbReference>
<dbReference type="InterPro" id="IPR008767">
    <property type="entry name" value="Phage_SPP1_head-tail_adaptor"/>
</dbReference>
<dbReference type="eggNOG" id="COG5614">
    <property type="taxonomic scope" value="Bacteria"/>
</dbReference>
<dbReference type="KEGG" id="hmo:HM1_2878"/>
<accession>B0TCT6</accession>
<dbReference type="InterPro" id="IPR038666">
    <property type="entry name" value="SSP1_head-tail_sf"/>
</dbReference>
<evidence type="ECO:0000313" key="2">
    <source>
        <dbReference type="Proteomes" id="UP000008550"/>
    </source>
</evidence>